<organism evidence="2 3">
    <name type="scientific">Nonomuraea recticatena</name>
    <dbReference type="NCBI Taxonomy" id="46178"/>
    <lineage>
        <taxon>Bacteria</taxon>
        <taxon>Bacillati</taxon>
        <taxon>Actinomycetota</taxon>
        <taxon>Actinomycetes</taxon>
        <taxon>Streptosporangiales</taxon>
        <taxon>Streptosporangiaceae</taxon>
        <taxon>Nonomuraea</taxon>
    </lineage>
</organism>
<proteinExistence type="predicted"/>
<evidence type="ECO:0000313" key="3">
    <source>
        <dbReference type="Proteomes" id="UP001501666"/>
    </source>
</evidence>
<protein>
    <submittedName>
        <fullName evidence="2">Uncharacterized protein</fullName>
    </submittedName>
</protein>
<comment type="caution">
    <text evidence="2">The sequence shown here is derived from an EMBL/GenBank/DDBJ whole genome shotgun (WGS) entry which is preliminary data.</text>
</comment>
<evidence type="ECO:0000313" key="2">
    <source>
        <dbReference type="EMBL" id="GAA2656431.1"/>
    </source>
</evidence>
<keyword evidence="3" id="KW-1185">Reference proteome</keyword>
<dbReference type="Proteomes" id="UP001501666">
    <property type="component" value="Unassembled WGS sequence"/>
</dbReference>
<sequence>MVRLVHQVDTARRSRTTGVMRNGLRISASEGWDRTVSGVEDQVLGGGGMGAGPSGVLWTKETGSAGAVDN</sequence>
<feature type="compositionally biased region" description="Gly residues" evidence="1">
    <location>
        <begin position="44"/>
        <end position="53"/>
    </location>
</feature>
<reference evidence="3" key="1">
    <citation type="journal article" date="2019" name="Int. J. Syst. Evol. Microbiol.">
        <title>The Global Catalogue of Microorganisms (GCM) 10K type strain sequencing project: providing services to taxonomists for standard genome sequencing and annotation.</title>
        <authorList>
            <consortium name="The Broad Institute Genomics Platform"/>
            <consortium name="The Broad Institute Genome Sequencing Center for Infectious Disease"/>
            <person name="Wu L."/>
            <person name="Ma J."/>
        </authorList>
    </citation>
    <scope>NUCLEOTIDE SEQUENCE [LARGE SCALE GENOMIC DNA]</scope>
    <source>
        <strain evidence="3">JCM 6835</strain>
    </source>
</reference>
<gene>
    <name evidence="2" type="ORF">GCM10010412_026440</name>
</gene>
<dbReference type="EMBL" id="BAAATE010000005">
    <property type="protein sequence ID" value="GAA2656431.1"/>
    <property type="molecule type" value="Genomic_DNA"/>
</dbReference>
<feature type="region of interest" description="Disordered" evidence="1">
    <location>
        <begin position="44"/>
        <end position="70"/>
    </location>
</feature>
<accession>A0ABP6DZF0</accession>
<evidence type="ECO:0000256" key="1">
    <source>
        <dbReference type="SAM" id="MobiDB-lite"/>
    </source>
</evidence>
<name>A0ABP6DZF0_9ACTN</name>